<protein>
    <submittedName>
        <fullName evidence="2">DUF3078 domain-containing protein</fullName>
    </submittedName>
</protein>
<keyword evidence="3" id="KW-1185">Reference proteome</keyword>
<name>A0A9X2CNG7_9FLAO</name>
<evidence type="ECO:0000256" key="1">
    <source>
        <dbReference type="SAM" id="SignalP"/>
    </source>
</evidence>
<comment type="caution">
    <text evidence="2">The sequence shown here is derived from an EMBL/GenBank/DDBJ whole genome shotgun (WGS) entry which is preliminary data.</text>
</comment>
<proteinExistence type="predicted"/>
<dbReference type="AlphaFoldDB" id="A0A9X2CNG7"/>
<feature type="chain" id="PRO_5040832285" evidence="1">
    <location>
        <begin position="25"/>
        <end position="333"/>
    </location>
</feature>
<evidence type="ECO:0000313" key="3">
    <source>
        <dbReference type="Proteomes" id="UP001139521"/>
    </source>
</evidence>
<dbReference type="InterPro" id="IPR021428">
    <property type="entry name" value="DUF3078"/>
</dbReference>
<dbReference type="Pfam" id="PF11276">
    <property type="entry name" value="DUF3078"/>
    <property type="match status" value="1"/>
</dbReference>
<sequence>MQVRLIISLICISFYLGISSFSMCAQNQTARDTTKSPQDSAEVEQPVIIYWSKKNTVGVNLSEVAFVNWNAGGNNSISSLFYGQFERNYKKKLTSWKNYLSLRYGLNSQEGQEVRKTDDQIQFKTTFGYRSDSVSNWYYSGNIDFRTQFANGYKYPNTDAAISKFMAPGYLLIGVGTQFSHPDENFNAYISPVTEKSTFVLDQRLANEGAFGVDPAQYDELGNLIEEGNKVRSEFGFLVTSDFKKQVFPNVNMNTQISLYSDYLRDFGNIDVDWQLNFDMKVNDFIKANIGSHLLYDNDVKYKEDTNGDGELETLGARVQWKQLLGIGFTYVF</sequence>
<evidence type="ECO:0000313" key="2">
    <source>
        <dbReference type="EMBL" id="MCL6220530.1"/>
    </source>
</evidence>
<dbReference type="RefSeq" id="WP_249603226.1">
    <property type="nucleotide sequence ID" value="NZ_JAKHSK010000043.1"/>
</dbReference>
<dbReference type="Proteomes" id="UP001139521">
    <property type="component" value="Unassembled WGS sequence"/>
</dbReference>
<keyword evidence="1" id="KW-0732">Signal</keyword>
<feature type="signal peptide" evidence="1">
    <location>
        <begin position="1"/>
        <end position="24"/>
    </location>
</feature>
<dbReference type="EMBL" id="JAKHSK010000043">
    <property type="protein sequence ID" value="MCL6220530.1"/>
    <property type="molecule type" value="Genomic_DNA"/>
</dbReference>
<organism evidence="2 3">
    <name type="scientific">Zunongwangia pacifica</name>
    <dbReference type="NCBI Taxonomy" id="2911062"/>
    <lineage>
        <taxon>Bacteria</taxon>
        <taxon>Pseudomonadati</taxon>
        <taxon>Bacteroidota</taxon>
        <taxon>Flavobacteriia</taxon>
        <taxon>Flavobacteriales</taxon>
        <taxon>Flavobacteriaceae</taxon>
        <taxon>Zunongwangia</taxon>
    </lineage>
</organism>
<gene>
    <name evidence="2" type="ORF">L1967_19740</name>
</gene>
<accession>A0A9X2CNG7</accession>
<reference evidence="2" key="1">
    <citation type="submission" date="2022-01" db="EMBL/GenBank/DDBJ databases">
        <title>Genome sequencing of Zunongwangia sp. M21534 genome.</title>
        <authorList>
            <person name="Chen Y."/>
            <person name="Dong C."/>
            <person name="Shao Z."/>
        </authorList>
    </citation>
    <scope>NUCLEOTIDE SEQUENCE</scope>
    <source>
        <strain evidence="2">MCCC M21534</strain>
    </source>
</reference>